<dbReference type="GO" id="GO:0016884">
    <property type="term" value="F:carbon-nitrogen ligase activity, with glutamine as amido-N-donor"/>
    <property type="evidence" value="ECO:0007669"/>
    <property type="project" value="InterPro"/>
</dbReference>
<evidence type="ECO:0000313" key="1">
    <source>
        <dbReference type="EMBL" id="MBB3036501.1"/>
    </source>
</evidence>
<gene>
    <name evidence="1" type="ORF">FHU29_000935</name>
</gene>
<dbReference type="SUPFAM" id="SSF89095">
    <property type="entry name" value="GatB/YqeY motif"/>
    <property type="match status" value="1"/>
</dbReference>
<organism evidence="1 2">
    <name type="scientific">Hoyosella altamirensis</name>
    <dbReference type="NCBI Taxonomy" id="616997"/>
    <lineage>
        <taxon>Bacteria</taxon>
        <taxon>Bacillati</taxon>
        <taxon>Actinomycetota</taxon>
        <taxon>Actinomycetes</taxon>
        <taxon>Mycobacteriales</taxon>
        <taxon>Hoyosellaceae</taxon>
        <taxon>Hoyosella</taxon>
    </lineage>
</organism>
<dbReference type="OrthoDB" id="5244551at2"/>
<protein>
    <recommendedName>
        <fullName evidence="3">Glutamyl-tRNA amidotransferase</fullName>
    </recommendedName>
</protein>
<dbReference type="Proteomes" id="UP000567922">
    <property type="component" value="Unassembled WGS sequence"/>
</dbReference>
<evidence type="ECO:0008006" key="3">
    <source>
        <dbReference type="Google" id="ProtNLM"/>
    </source>
</evidence>
<proteinExistence type="predicted"/>
<dbReference type="InterPro" id="IPR019004">
    <property type="entry name" value="YqeY/Aim41"/>
</dbReference>
<dbReference type="Gene3D" id="1.10.10.410">
    <property type="match status" value="1"/>
</dbReference>
<reference evidence="1 2" key="1">
    <citation type="submission" date="2020-08" db="EMBL/GenBank/DDBJ databases">
        <title>Sequencing the genomes of 1000 actinobacteria strains.</title>
        <authorList>
            <person name="Klenk H.-P."/>
        </authorList>
    </citation>
    <scope>NUCLEOTIDE SEQUENCE [LARGE SCALE GENOMIC DNA]</scope>
    <source>
        <strain evidence="1 2">DSM 45258</strain>
    </source>
</reference>
<dbReference type="InterPro" id="IPR023168">
    <property type="entry name" value="GatB_Yqey_C_2"/>
</dbReference>
<dbReference type="PANTHER" id="PTHR28055:SF1">
    <property type="entry name" value="ALTERED INHERITANCE OF MITOCHONDRIA PROTEIN 41, MITOCHONDRIAL"/>
    <property type="match status" value="1"/>
</dbReference>
<dbReference type="AlphaFoldDB" id="A0A839RKI1"/>
<dbReference type="PANTHER" id="PTHR28055">
    <property type="entry name" value="ALTERED INHERITANCE OF MITOCHONDRIA PROTEIN 41, MITOCHONDRIAL"/>
    <property type="match status" value="1"/>
</dbReference>
<name>A0A839RKI1_9ACTN</name>
<comment type="caution">
    <text evidence="1">The sequence shown here is derived from an EMBL/GenBank/DDBJ whole genome shotgun (WGS) entry which is preliminary data.</text>
</comment>
<dbReference type="Pfam" id="PF09424">
    <property type="entry name" value="YqeY"/>
    <property type="match status" value="1"/>
</dbReference>
<evidence type="ECO:0000313" key="2">
    <source>
        <dbReference type="Proteomes" id="UP000567922"/>
    </source>
</evidence>
<dbReference type="Gene3D" id="1.10.1510.10">
    <property type="entry name" value="Uncharacterised protein YqeY/AIM41 PF09424, N-terminal domain"/>
    <property type="match status" value="1"/>
</dbReference>
<accession>A0A839RKI1</accession>
<dbReference type="RefSeq" id="WP_064441612.1">
    <property type="nucleotide sequence ID" value="NZ_BDDI01000015.1"/>
</dbReference>
<dbReference type="InterPro" id="IPR003789">
    <property type="entry name" value="Asn/Gln_tRNA_amidoTrase-B-like"/>
</dbReference>
<keyword evidence="2" id="KW-1185">Reference proteome</keyword>
<dbReference type="EMBL" id="JACHWS010000001">
    <property type="protein sequence ID" value="MBB3036501.1"/>
    <property type="molecule type" value="Genomic_DNA"/>
</dbReference>
<sequence>MAELKEKLRADLTAAMKAKDSATTATLRMLIAAIRTEEVSGTEAKELTDADIIKVLTKEAKKRAESATVFSDAGREELASKERAEGEIIARYLPKQLSDEELDTVVTNALAAVEQETGERPGMRQMGQVMKVASAEVAGRADGSRVAALVKQKLAE</sequence>
<dbReference type="InterPro" id="IPR042184">
    <property type="entry name" value="YqeY/Aim41_N"/>
</dbReference>